<organism evidence="1 2">
    <name type="scientific">Gemella haemolysans ATCC 10379</name>
    <dbReference type="NCBI Taxonomy" id="546270"/>
    <lineage>
        <taxon>Bacteria</taxon>
        <taxon>Bacillati</taxon>
        <taxon>Bacillota</taxon>
        <taxon>Bacilli</taxon>
        <taxon>Bacillales</taxon>
        <taxon>Gemellaceae</taxon>
        <taxon>Gemella</taxon>
    </lineage>
</organism>
<reference evidence="1" key="2">
    <citation type="submission" date="2009-06" db="EMBL/GenBank/DDBJ databases">
        <authorList>
            <person name="Sebastian Y."/>
            <person name="Madupu R."/>
            <person name="Durkin A.S."/>
            <person name="Torralba M."/>
            <person name="Methe B."/>
            <person name="Sutton G.G."/>
            <person name="Strausberg R.L."/>
            <person name="Nelson K.E."/>
        </authorList>
    </citation>
    <scope>NUCLEOTIDE SEQUENCE [LARGE SCALE GENOMIC DNA]</scope>
    <source>
        <strain evidence="1">ATCC 10379</strain>
    </source>
</reference>
<proteinExistence type="predicted"/>
<dbReference type="EMBL" id="ACDZ02000009">
    <property type="protein sequence ID" value="EER68388.1"/>
    <property type="molecule type" value="Genomic_DNA"/>
</dbReference>
<evidence type="ECO:0000313" key="2">
    <source>
        <dbReference type="Proteomes" id="UP000006004"/>
    </source>
</evidence>
<evidence type="ECO:0000313" key="1">
    <source>
        <dbReference type="EMBL" id="EER68388.1"/>
    </source>
</evidence>
<protein>
    <submittedName>
        <fullName evidence="1">Uncharacterized protein</fullName>
    </submittedName>
</protein>
<dbReference type="AlphaFoldDB" id="C5NWK9"/>
<name>C5NWK9_9BACL</name>
<comment type="caution">
    <text evidence="1">The sequence shown here is derived from an EMBL/GenBank/DDBJ whole genome shotgun (WGS) entry which is preliminary data.</text>
</comment>
<accession>C5NWK9</accession>
<dbReference type="Proteomes" id="UP000006004">
    <property type="component" value="Unassembled WGS sequence"/>
</dbReference>
<keyword evidence="2" id="KW-1185">Reference proteome</keyword>
<sequence>MVEDRKYPNGDTEYGYEKIATKIWIDERGKVWEEYNLDC</sequence>
<gene>
    <name evidence="1" type="ORF">GEMHA0001_1149</name>
</gene>
<reference evidence="1" key="1">
    <citation type="submission" date="2009-01" db="EMBL/GenBank/DDBJ databases">
        <authorList>
            <person name="Fulton L."/>
            <person name="Clifton S."/>
            <person name="Chinwalla A.T."/>
            <person name="Mitreva M."/>
            <person name="Sodergren E."/>
            <person name="Weinstock G."/>
            <person name="Clifton S."/>
            <person name="Dooling D.J."/>
            <person name="Fulton B."/>
            <person name="Minx P."/>
            <person name="Pepin K.H."/>
            <person name="Johnson M."/>
            <person name="Bhonagiri V."/>
            <person name="Nash W.E."/>
            <person name="Mardis E.R."/>
            <person name="Wilson R.K."/>
        </authorList>
    </citation>
    <scope>NUCLEOTIDE SEQUENCE [LARGE SCALE GENOMIC DNA]</scope>
    <source>
        <strain evidence="1">ATCC 10379</strain>
    </source>
</reference>